<reference evidence="2" key="1">
    <citation type="submission" date="2016-11" db="EMBL/GenBank/DDBJ databases">
        <authorList>
            <person name="Varghese N."/>
            <person name="Submissions S."/>
        </authorList>
    </citation>
    <scope>NUCLEOTIDE SEQUENCE [LARGE SCALE GENOMIC DNA]</scope>
    <source>
        <strain evidence="2">GAS401</strain>
    </source>
</reference>
<proteinExistence type="predicted"/>
<keyword evidence="2" id="KW-1185">Reference proteome</keyword>
<gene>
    <name evidence="1" type="ORF">SAMN05444170_2805</name>
</gene>
<accession>A0A1M7TVP3</accession>
<sequence>MLRVYADAYVHLGMYIHDEYAGLFFNDPDEQTALKPRSEESKGDLKDHLEALIKHCETLKLDFSKEMIASRLNDLPQTSREFKILVDGMLKELKGPLARRIDVPITVAAR</sequence>
<dbReference type="Proteomes" id="UP000184096">
    <property type="component" value="Chromosome I"/>
</dbReference>
<dbReference type="EMBL" id="LT670849">
    <property type="protein sequence ID" value="SHN74797.1"/>
    <property type="molecule type" value="Genomic_DNA"/>
</dbReference>
<organism evidence="1 2">
    <name type="scientific">Bradyrhizobium erythrophlei</name>
    <dbReference type="NCBI Taxonomy" id="1437360"/>
    <lineage>
        <taxon>Bacteria</taxon>
        <taxon>Pseudomonadati</taxon>
        <taxon>Pseudomonadota</taxon>
        <taxon>Alphaproteobacteria</taxon>
        <taxon>Hyphomicrobiales</taxon>
        <taxon>Nitrobacteraceae</taxon>
        <taxon>Bradyrhizobium</taxon>
    </lineage>
</organism>
<name>A0A1M7TVP3_9BRAD</name>
<protein>
    <submittedName>
        <fullName evidence="1">Uncharacterized protein</fullName>
    </submittedName>
</protein>
<evidence type="ECO:0000313" key="2">
    <source>
        <dbReference type="Proteomes" id="UP000184096"/>
    </source>
</evidence>
<dbReference type="AlphaFoldDB" id="A0A1M7TVP3"/>
<evidence type="ECO:0000313" key="1">
    <source>
        <dbReference type="EMBL" id="SHN74797.1"/>
    </source>
</evidence>